<dbReference type="EMBL" id="AP005451">
    <property type="protein sequence ID" value="BAC84299.1"/>
    <property type="molecule type" value="Genomic_DNA"/>
</dbReference>
<feature type="transmembrane region" description="Helical" evidence="1">
    <location>
        <begin position="6"/>
        <end position="37"/>
    </location>
</feature>
<reference evidence="3" key="1">
    <citation type="submission" date="2002-04" db="EMBL/GenBank/DDBJ databases">
        <title>Oryza sativa nipponbare(GA3) genomic DNA, chromosome 7, BAC clone:OSJNBa0026I22.</title>
        <authorList>
            <person name="Sasaki T."/>
            <person name="Matsumoto T."/>
            <person name="Katayose Y."/>
        </authorList>
    </citation>
    <scope>NUCLEOTIDE SEQUENCE</scope>
</reference>
<reference evidence="4" key="3">
    <citation type="journal article" date="2005" name="Nature">
        <title>The map-based sequence of the rice genome.</title>
        <authorList>
            <consortium name="International rice genome sequencing project (IRGSP)"/>
            <person name="Matsumoto T."/>
            <person name="Wu J."/>
            <person name="Kanamori H."/>
            <person name="Katayose Y."/>
            <person name="Fujisawa M."/>
            <person name="Namiki N."/>
            <person name="Mizuno H."/>
            <person name="Yamamoto K."/>
            <person name="Antonio B.A."/>
            <person name="Baba T."/>
            <person name="Sakata K."/>
            <person name="Nagamura Y."/>
            <person name="Aoki H."/>
            <person name="Arikawa K."/>
            <person name="Arita K."/>
            <person name="Bito T."/>
            <person name="Chiden Y."/>
            <person name="Fujitsuka N."/>
            <person name="Fukunaka R."/>
            <person name="Hamada M."/>
            <person name="Harada C."/>
            <person name="Hayashi A."/>
            <person name="Hijishita S."/>
            <person name="Honda M."/>
            <person name="Hosokawa S."/>
            <person name="Ichikawa Y."/>
            <person name="Idonuma A."/>
            <person name="Iijima M."/>
            <person name="Ikeda M."/>
            <person name="Ikeno M."/>
            <person name="Ito K."/>
            <person name="Ito S."/>
            <person name="Ito T."/>
            <person name="Ito Y."/>
            <person name="Ito Y."/>
            <person name="Iwabuchi A."/>
            <person name="Kamiya K."/>
            <person name="Karasawa W."/>
            <person name="Kurita K."/>
            <person name="Katagiri S."/>
            <person name="Kikuta A."/>
            <person name="Kobayashi H."/>
            <person name="Kobayashi N."/>
            <person name="Machita K."/>
            <person name="Maehara T."/>
            <person name="Masukawa M."/>
            <person name="Mizubayashi T."/>
            <person name="Mukai Y."/>
            <person name="Nagasaki H."/>
            <person name="Nagata Y."/>
            <person name="Naito S."/>
            <person name="Nakashima M."/>
            <person name="Nakama Y."/>
            <person name="Nakamichi Y."/>
            <person name="Nakamura M."/>
            <person name="Meguro A."/>
            <person name="Negishi M."/>
            <person name="Ohta I."/>
            <person name="Ohta T."/>
            <person name="Okamoto M."/>
            <person name="Ono N."/>
            <person name="Saji S."/>
            <person name="Sakaguchi M."/>
            <person name="Sakai K."/>
            <person name="Shibata M."/>
            <person name="Shimokawa T."/>
            <person name="Song J."/>
            <person name="Takazaki Y."/>
            <person name="Terasawa K."/>
            <person name="Tsugane M."/>
            <person name="Tsuji K."/>
            <person name="Ueda S."/>
            <person name="Waki K."/>
            <person name="Yamagata H."/>
            <person name="Yamamoto M."/>
            <person name="Yamamoto S."/>
            <person name="Yamane H."/>
            <person name="Yoshiki S."/>
            <person name="Yoshihara R."/>
            <person name="Yukawa K."/>
            <person name="Zhong H."/>
            <person name="Yano M."/>
            <person name="Yuan Q."/>
            <person name="Ouyang S."/>
            <person name="Liu J."/>
            <person name="Jones K.M."/>
            <person name="Gansberger K."/>
            <person name="Moffat K."/>
            <person name="Hill J."/>
            <person name="Bera J."/>
            <person name="Fadrosh D."/>
            <person name="Jin S."/>
            <person name="Johri S."/>
            <person name="Kim M."/>
            <person name="Overton L."/>
            <person name="Reardon M."/>
            <person name="Tsitrin T."/>
            <person name="Vuong H."/>
            <person name="Weaver B."/>
            <person name="Ciecko A."/>
            <person name="Tallon L."/>
            <person name="Jackson J."/>
            <person name="Pai G."/>
            <person name="Aken S.V."/>
            <person name="Utterback T."/>
            <person name="Reidmuller S."/>
            <person name="Feldblyum T."/>
            <person name="Hsiao J."/>
            <person name="Zismann V."/>
            <person name="Iobst S."/>
            <person name="de Vazeille A.R."/>
            <person name="Buell C.R."/>
            <person name="Ying K."/>
            <person name="Li Y."/>
            <person name="Lu T."/>
            <person name="Huang Y."/>
            <person name="Zhao Q."/>
            <person name="Feng Q."/>
            <person name="Zhang L."/>
            <person name="Zhu J."/>
            <person name="Weng Q."/>
            <person name="Mu J."/>
            <person name="Lu Y."/>
            <person name="Fan D."/>
            <person name="Liu Y."/>
            <person name="Guan J."/>
            <person name="Zhang Y."/>
            <person name="Yu S."/>
            <person name="Liu X."/>
            <person name="Zhang Y."/>
            <person name="Hong G."/>
            <person name="Han B."/>
            <person name="Choisne N."/>
            <person name="Demange N."/>
            <person name="Orjeda G."/>
            <person name="Samain S."/>
            <person name="Cattolico L."/>
            <person name="Pelletier E."/>
            <person name="Couloux A."/>
            <person name="Segurens B."/>
            <person name="Wincker P."/>
            <person name="D'Hont A."/>
            <person name="Scarpelli C."/>
            <person name="Weissenbach J."/>
            <person name="Salanoubat M."/>
            <person name="Quetier F."/>
            <person name="Yu Y."/>
            <person name="Kim H.R."/>
            <person name="Rambo T."/>
            <person name="Currie J."/>
            <person name="Collura K."/>
            <person name="Luo M."/>
            <person name="Yang T."/>
            <person name="Ammiraju J.S.S."/>
            <person name="Engler F."/>
            <person name="Soderlund C."/>
            <person name="Wing R.A."/>
            <person name="Palmer L.E."/>
            <person name="de la Bastide M."/>
            <person name="Spiegel L."/>
            <person name="Nascimento L."/>
            <person name="Zutavern T."/>
            <person name="O'Shaughnessy A."/>
            <person name="Dike S."/>
            <person name="Dedhia N."/>
            <person name="Preston R."/>
            <person name="Balija V."/>
            <person name="McCombie W.R."/>
            <person name="Chow T."/>
            <person name="Chen H."/>
            <person name="Chung M."/>
            <person name="Chen C."/>
            <person name="Shaw J."/>
            <person name="Wu H."/>
            <person name="Hsiao K."/>
            <person name="Chao Y."/>
            <person name="Chu M."/>
            <person name="Cheng C."/>
            <person name="Hour A."/>
            <person name="Lee P."/>
            <person name="Lin S."/>
            <person name="Lin Y."/>
            <person name="Liou J."/>
            <person name="Liu S."/>
            <person name="Hsing Y."/>
            <person name="Raghuvanshi S."/>
            <person name="Mohanty A."/>
            <person name="Bharti A.K."/>
            <person name="Gaur A."/>
            <person name="Gupta V."/>
            <person name="Kumar D."/>
            <person name="Ravi V."/>
            <person name="Vij S."/>
            <person name="Kapur A."/>
            <person name="Khurana P."/>
            <person name="Khurana P."/>
            <person name="Khurana J.P."/>
            <person name="Tyagi A.K."/>
            <person name="Gaikwad K."/>
            <person name="Singh A."/>
            <person name="Dalal V."/>
            <person name="Srivastava S."/>
            <person name="Dixit A."/>
            <person name="Pal A.K."/>
            <person name="Ghazi I.A."/>
            <person name="Yadav M."/>
            <person name="Pandit A."/>
            <person name="Bhargava A."/>
            <person name="Sureshbabu K."/>
            <person name="Batra K."/>
            <person name="Sharma T.R."/>
            <person name="Mohapatra T."/>
            <person name="Singh N.K."/>
            <person name="Messing J."/>
            <person name="Nelson A.B."/>
            <person name="Fuks G."/>
            <person name="Kavchok S."/>
            <person name="Keizer G."/>
            <person name="Linton E."/>
            <person name="Llaca V."/>
            <person name="Song R."/>
            <person name="Tanyolac B."/>
            <person name="Young S."/>
            <person name="Ho-Il K."/>
            <person name="Hahn J.H."/>
            <person name="Sangsakoo G."/>
            <person name="Vanavichit A."/>
            <person name="de Mattos Luiz.A.T."/>
            <person name="Zimmer P.D."/>
            <person name="Malone G."/>
            <person name="Dellagostin O."/>
            <person name="de Oliveira A.C."/>
            <person name="Bevan M."/>
            <person name="Bancroft I."/>
            <person name="Minx P."/>
            <person name="Cordum H."/>
            <person name="Wilson R."/>
            <person name="Cheng Z."/>
            <person name="Jin W."/>
            <person name="Jiang J."/>
            <person name="Leong S.A."/>
            <person name="Iwama H."/>
            <person name="Gojobori T."/>
            <person name="Itoh T."/>
            <person name="Niimura Y."/>
            <person name="Fujii Y."/>
            <person name="Habara T."/>
            <person name="Sakai H."/>
            <person name="Sato Y."/>
            <person name="Wilson G."/>
            <person name="Kumar K."/>
            <person name="McCouch S."/>
            <person name="Juretic N."/>
            <person name="Hoen D."/>
            <person name="Wright S."/>
            <person name="Bruskiewich R."/>
            <person name="Bureau T."/>
            <person name="Miyao A."/>
            <person name="Hirochika H."/>
            <person name="Nishikawa T."/>
            <person name="Kadowaki K."/>
            <person name="Sugiura M."/>
            <person name="Burr B."/>
            <person name="Sasaki T."/>
        </authorList>
    </citation>
    <scope>NUCLEOTIDE SEQUENCE [LARGE SCALE GENOMIC DNA]</scope>
    <source>
        <strain evidence="4">cv. Nipponbare</strain>
    </source>
</reference>
<evidence type="ECO:0000313" key="4">
    <source>
        <dbReference type="Proteomes" id="UP000000763"/>
    </source>
</evidence>
<reference evidence="4" key="4">
    <citation type="journal article" date="2008" name="Nucleic Acids Res.">
        <title>The rice annotation project database (RAP-DB): 2008 update.</title>
        <authorList>
            <consortium name="The rice annotation project (RAP)"/>
        </authorList>
    </citation>
    <scope>GENOME REANNOTATION</scope>
    <source>
        <strain evidence="4">cv. Nipponbare</strain>
    </source>
</reference>
<gene>
    <name evidence="3" type="ORF">OSJNBa0026I22.28</name>
    <name evidence="2" type="ORF">P0443H10.13</name>
</gene>
<dbReference type="AlphaFoldDB" id="Q6Z151"/>
<dbReference type="EMBL" id="AP005101">
    <property type="protein sequence ID" value="BAD30841.1"/>
    <property type="molecule type" value="Genomic_DNA"/>
</dbReference>
<keyword evidence="1" id="KW-0472">Membrane</keyword>
<keyword evidence="1" id="KW-0812">Transmembrane</keyword>
<dbReference type="Proteomes" id="UP000000763">
    <property type="component" value="Chromosome 7"/>
</dbReference>
<evidence type="ECO:0000256" key="1">
    <source>
        <dbReference type="SAM" id="Phobius"/>
    </source>
</evidence>
<evidence type="ECO:0000313" key="3">
    <source>
        <dbReference type="EMBL" id="BAD30841.1"/>
    </source>
</evidence>
<feature type="transmembrane region" description="Helical" evidence="1">
    <location>
        <begin position="49"/>
        <end position="72"/>
    </location>
</feature>
<sequence>MQAGQFHAVLASVLLPPVVIVVLSLFPAVFLLIMVFVPLSSRARSPSAFRQVCCCPIVVFVLSFASSSVAPASSRLRPRVATEVSLFVAAGVPRAVSAVPVHRRRSASRPICGEDPSPRFPLLVLSVFVTVHVVPLSTPVPVYRCRRLFVCTCGDRVSMPTR</sequence>
<name>Q6Z151_ORYSJ</name>
<keyword evidence="1" id="KW-1133">Transmembrane helix</keyword>
<evidence type="ECO:0000313" key="2">
    <source>
        <dbReference type="EMBL" id="BAC84299.1"/>
    </source>
</evidence>
<proteinExistence type="predicted"/>
<reference evidence="2" key="2">
    <citation type="submission" date="2002-06" db="EMBL/GenBank/DDBJ databases">
        <title>Oryza sativa nipponbare(GA3) genomic DNA, chromosome 7, PAC clone:P0443H10.</title>
        <authorList>
            <person name="Sasaki T."/>
            <person name="Matsumoto T."/>
            <person name="Katayose Y."/>
        </authorList>
    </citation>
    <scope>NUCLEOTIDE SEQUENCE</scope>
</reference>
<accession>Q6Z151</accession>
<protein>
    <submittedName>
        <fullName evidence="2">Uncharacterized protein</fullName>
    </submittedName>
</protein>
<organism evidence="2 4">
    <name type="scientific">Oryza sativa subsp. japonica</name>
    <name type="common">Rice</name>
    <dbReference type="NCBI Taxonomy" id="39947"/>
    <lineage>
        <taxon>Eukaryota</taxon>
        <taxon>Viridiplantae</taxon>
        <taxon>Streptophyta</taxon>
        <taxon>Embryophyta</taxon>
        <taxon>Tracheophyta</taxon>
        <taxon>Spermatophyta</taxon>
        <taxon>Magnoliopsida</taxon>
        <taxon>Liliopsida</taxon>
        <taxon>Poales</taxon>
        <taxon>Poaceae</taxon>
        <taxon>BOP clade</taxon>
        <taxon>Oryzoideae</taxon>
        <taxon>Oryzeae</taxon>
        <taxon>Oryzinae</taxon>
        <taxon>Oryza</taxon>
        <taxon>Oryza sativa</taxon>
    </lineage>
</organism>